<evidence type="ECO:0000313" key="2">
    <source>
        <dbReference type="Proteomes" id="UP000325606"/>
    </source>
</evidence>
<dbReference type="RefSeq" id="WP_151053777.1">
    <property type="nucleotide sequence ID" value="NZ_CP044222.1"/>
</dbReference>
<dbReference type="Pfam" id="PF05488">
    <property type="entry name" value="PAAR_motif"/>
    <property type="match status" value="1"/>
</dbReference>
<dbReference type="KEGG" id="nik:F5I99_04095"/>
<reference evidence="1 2" key="1">
    <citation type="submission" date="2019-09" db="EMBL/GenBank/DDBJ databases">
        <title>Nitrincola iocasae sp. nov., a bacterium isolated from the sediment collected at a cold seep field in South China Sea.</title>
        <authorList>
            <person name="Zhang H."/>
            <person name="Wang H."/>
            <person name="Li C."/>
        </authorList>
    </citation>
    <scope>NUCLEOTIDE SEQUENCE [LARGE SCALE GENOMIC DNA]</scope>
    <source>
        <strain evidence="1 2">KXZD1103</strain>
    </source>
</reference>
<gene>
    <name evidence="1" type="ORF">F5I99_04095</name>
</gene>
<dbReference type="InterPro" id="IPR008727">
    <property type="entry name" value="PAAR_motif"/>
</dbReference>
<sequence length="88" mass="8893">MKPVARLGDLHQCPKHKHGTTAITQVAGNSTDDGRPIACVGDKTACGATIIEGSSTAFIDGRAVAYVGSKTDHGGVIITGSSTAKVQS</sequence>
<accession>A0A5J6LB48</accession>
<evidence type="ECO:0008006" key="3">
    <source>
        <dbReference type="Google" id="ProtNLM"/>
    </source>
</evidence>
<organism evidence="1 2">
    <name type="scientific">Nitrincola iocasae</name>
    <dbReference type="NCBI Taxonomy" id="2614693"/>
    <lineage>
        <taxon>Bacteria</taxon>
        <taxon>Pseudomonadati</taxon>
        <taxon>Pseudomonadota</taxon>
        <taxon>Gammaproteobacteria</taxon>
        <taxon>Oceanospirillales</taxon>
        <taxon>Oceanospirillaceae</taxon>
        <taxon>Nitrincola</taxon>
    </lineage>
</organism>
<proteinExistence type="predicted"/>
<dbReference type="Gene3D" id="2.60.200.60">
    <property type="match status" value="2"/>
</dbReference>
<dbReference type="Proteomes" id="UP000325606">
    <property type="component" value="Chromosome"/>
</dbReference>
<name>A0A5J6LB48_9GAMM</name>
<dbReference type="CDD" id="cd14743">
    <property type="entry name" value="PAAR_CT_1"/>
    <property type="match status" value="1"/>
</dbReference>
<dbReference type="AlphaFoldDB" id="A0A5J6LB48"/>
<dbReference type="EMBL" id="CP044222">
    <property type="protein sequence ID" value="QEW05733.1"/>
    <property type="molecule type" value="Genomic_DNA"/>
</dbReference>
<keyword evidence="2" id="KW-1185">Reference proteome</keyword>
<protein>
    <recommendedName>
        <fullName evidence="3">PAAR domain-containing protein</fullName>
    </recommendedName>
</protein>
<evidence type="ECO:0000313" key="1">
    <source>
        <dbReference type="EMBL" id="QEW05733.1"/>
    </source>
</evidence>